<dbReference type="Gene3D" id="3.30.2110.10">
    <property type="entry name" value="CbiD-like"/>
    <property type="match status" value="1"/>
</dbReference>
<dbReference type="STRING" id="1533.SAMN05443638_12322"/>
<dbReference type="Proteomes" id="UP000184035">
    <property type="component" value="Unassembled WGS sequence"/>
</dbReference>
<protein>
    <recommendedName>
        <fullName evidence="5">Cobalt-precorrin-5B C(1)-methyltransferase</fullName>
        <ecNumber evidence="5">2.1.1.195</ecNumber>
    </recommendedName>
    <alternativeName>
        <fullName evidence="5">Cobalt-precorrin-6A synthase</fullName>
    </alternativeName>
</protein>
<evidence type="ECO:0000256" key="5">
    <source>
        <dbReference type="HAMAP-Rule" id="MF_00787"/>
    </source>
</evidence>
<dbReference type="Pfam" id="PF01888">
    <property type="entry name" value="CbiD"/>
    <property type="match status" value="1"/>
</dbReference>
<name>A0A1M4Y2G5_9CLOT</name>
<dbReference type="RefSeq" id="WP_072897007.1">
    <property type="nucleotide sequence ID" value="NZ_FQVM01000023.1"/>
</dbReference>
<dbReference type="InterPro" id="IPR036074">
    <property type="entry name" value="CbiD_sf"/>
</dbReference>
<dbReference type="GO" id="GO:0019251">
    <property type="term" value="P:anaerobic cobalamin biosynthetic process"/>
    <property type="evidence" value="ECO:0007669"/>
    <property type="project" value="UniProtKB-UniRule"/>
</dbReference>
<evidence type="ECO:0000256" key="2">
    <source>
        <dbReference type="ARBA" id="ARBA00022603"/>
    </source>
</evidence>
<dbReference type="PANTHER" id="PTHR35863:SF1">
    <property type="entry name" value="COBALT-PRECORRIN-5B C(1)-METHYLTRANSFERASE"/>
    <property type="match status" value="1"/>
</dbReference>
<keyword evidence="4 5" id="KW-0949">S-adenosyl-L-methionine</keyword>
<keyword evidence="7" id="KW-1185">Reference proteome</keyword>
<sequence length="358" mass="39342">MFEMYIESEGKKLRCGYTTGSCATAAAKAATYTLIHGKTLDFVTINTPSGMDIDIPIFETNIYEDYVECFVIKDGGDDIDATHGIKIGAKVKKSSNFLLDGGEGVGRVKADGLNVKKGEAAINPVPRKMIEGEVKSLLKSLNYSVEVVIFVPEGKNIAKKTFNPRLNIEGGISILGTTGIVYPMSEDAIKASIELEIRQKSLNFDELIFVFGHIGEDYGVELGFKRDNMVIISNYVGFALQSCLTKNIKKVTLIGHIGKMCKIAYGCFNTHSKVCGVRLEVLALEMALLGYDMKKVNEVLAQKTTDGAVDILGEGNEELYKVIAKKIKDKCEEHVYREFKVDVVMYAGTVNHKFLSKA</sequence>
<evidence type="ECO:0000313" key="6">
    <source>
        <dbReference type="EMBL" id="SHE99880.1"/>
    </source>
</evidence>
<organism evidence="6 7">
    <name type="scientific">Clostridium fallax</name>
    <dbReference type="NCBI Taxonomy" id="1533"/>
    <lineage>
        <taxon>Bacteria</taxon>
        <taxon>Bacillati</taxon>
        <taxon>Bacillota</taxon>
        <taxon>Clostridia</taxon>
        <taxon>Eubacteriales</taxon>
        <taxon>Clostridiaceae</taxon>
        <taxon>Clostridium</taxon>
    </lineage>
</organism>
<evidence type="ECO:0000313" key="7">
    <source>
        <dbReference type="Proteomes" id="UP000184035"/>
    </source>
</evidence>
<dbReference type="GO" id="GO:0043780">
    <property type="term" value="F:cobalt-precorrin-5B C1-methyltransferase activity"/>
    <property type="evidence" value="ECO:0007669"/>
    <property type="project" value="RHEA"/>
</dbReference>
<dbReference type="HAMAP" id="MF_00787">
    <property type="entry name" value="CbiD"/>
    <property type="match status" value="1"/>
</dbReference>
<proteinExistence type="inferred from homology"/>
<comment type="pathway">
    <text evidence="5">Cofactor biosynthesis; adenosylcobalamin biosynthesis; cob(II)yrinate a,c-diamide from sirohydrochlorin (anaerobic route): step 6/10.</text>
</comment>
<dbReference type="SUPFAM" id="SSF111342">
    <property type="entry name" value="CbiD-like"/>
    <property type="match status" value="1"/>
</dbReference>
<comment type="catalytic activity">
    <reaction evidence="5">
        <text>Co-precorrin-5B + S-adenosyl-L-methionine = Co-precorrin-6A + S-adenosyl-L-homocysteine</text>
        <dbReference type="Rhea" id="RHEA:26285"/>
        <dbReference type="ChEBI" id="CHEBI:57856"/>
        <dbReference type="ChEBI" id="CHEBI:59789"/>
        <dbReference type="ChEBI" id="CHEBI:60063"/>
        <dbReference type="ChEBI" id="CHEBI:60064"/>
        <dbReference type="EC" id="2.1.1.195"/>
    </reaction>
</comment>
<dbReference type="NCBIfam" id="TIGR00312">
    <property type="entry name" value="cbiD"/>
    <property type="match status" value="1"/>
</dbReference>
<keyword evidence="1 5" id="KW-0169">Cobalamin biosynthesis</keyword>
<evidence type="ECO:0000256" key="3">
    <source>
        <dbReference type="ARBA" id="ARBA00022679"/>
    </source>
</evidence>
<gene>
    <name evidence="5" type="primary">cbiD</name>
    <name evidence="6" type="ORF">SAMN05443638_12322</name>
</gene>
<dbReference type="GO" id="GO:0032259">
    <property type="term" value="P:methylation"/>
    <property type="evidence" value="ECO:0007669"/>
    <property type="project" value="UniProtKB-KW"/>
</dbReference>
<dbReference type="AlphaFoldDB" id="A0A1M4Y2G5"/>
<dbReference type="UniPathway" id="UPA00148">
    <property type="reaction ID" value="UER00227"/>
</dbReference>
<evidence type="ECO:0000256" key="4">
    <source>
        <dbReference type="ARBA" id="ARBA00022691"/>
    </source>
</evidence>
<dbReference type="OrthoDB" id="6439987at2"/>
<dbReference type="PANTHER" id="PTHR35863">
    <property type="entry name" value="COBALT-PRECORRIN-5B C(1)-METHYLTRANSFERASE"/>
    <property type="match status" value="1"/>
</dbReference>
<dbReference type="EC" id="2.1.1.195" evidence="5"/>
<dbReference type="PIRSF" id="PIRSF026782">
    <property type="entry name" value="CbiD"/>
    <property type="match status" value="1"/>
</dbReference>
<dbReference type="EMBL" id="FQVM01000023">
    <property type="protein sequence ID" value="SHE99880.1"/>
    <property type="molecule type" value="Genomic_DNA"/>
</dbReference>
<keyword evidence="2 5" id="KW-0489">Methyltransferase</keyword>
<keyword evidence="3 5" id="KW-0808">Transferase</keyword>
<accession>A0A1M4Y2G5</accession>
<dbReference type="InterPro" id="IPR002748">
    <property type="entry name" value="CbiD"/>
</dbReference>
<comment type="function">
    <text evidence="5">Catalyzes the methylation of C-1 in cobalt-precorrin-5B to form cobalt-precorrin-6A.</text>
</comment>
<reference evidence="6 7" key="1">
    <citation type="submission" date="2016-11" db="EMBL/GenBank/DDBJ databases">
        <authorList>
            <person name="Jaros S."/>
            <person name="Januszkiewicz K."/>
            <person name="Wedrychowicz H."/>
        </authorList>
    </citation>
    <scope>NUCLEOTIDE SEQUENCE [LARGE SCALE GENOMIC DNA]</scope>
    <source>
        <strain evidence="6 7">DSM 2631</strain>
    </source>
</reference>
<comment type="similarity">
    <text evidence="5">Belongs to the CbiD family.</text>
</comment>
<evidence type="ECO:0000256" key="1">
    <source>
        <dbReference type="ARBA" id="ARBA00022573"/>
    </source>
</evidence>